<feature type="chain" id="PRO_5022755348" evidence="1">
    <location>
        <begin position="22"/>
        <end position="298"/>
    </location>
</feature>
<proteinExistence type="predicted"/>
<dbReference type="EMBL" id="JACHEW010000005">
    <property type="protein sequence ID" value="MBB6016249.1"/>
    <property type="molecule type" value="Genomic_DNA"/>
</dbReference>
<evidence type="ECO:0000256" key="1">
    <source>
        <dbReference type="SAM" id="SignalP"/>
    </source>
</evidence>
<dbReference type="Proteomes" id="UP000629870">
    <property type="component" value="Unassembled WGS sequence"/>
</dbReference>
<dbReference type="RefSeq" id="WP_139401384.1">
    <property type="nucleotide sequence ID" value="NZ_JACHEW010000005.1"/>
</dbReference>
<keyword evidence="5" id="KW-1185">Reference proteome</keyword>
<dbReference type="EMBL" id="VDMO01000004">
    <property type="protein sequence ID" value="TNM72261.1"/>
    <property type="molecule type" value="Genomic_DNA"/>
</dbReference>
<protein>
    <submittedName>
        <fullName evidence="3">Uncharacterized protein</fullName>
    </submittedName>
</protein>
<reference evidence="2 5" key="2">
    <citation type="submission" date="2020-08" db="EMBL/GenBank/DDBJ databases">
        <title>Genomic Encyclopedia of Type Strains, Phase IV (KMG-IV): sequencing the most valuable type-strain genomes for metagenomic binning, comparative biology and taxonomic classification.</title>
        <authorList>
            <person name="Goeker M."/>
        </authorList>
    </citation>
    <scope>NUCLEOTIDE SEQUENCE [LARGE SCALE GENOMIC DNA]</scope>
    <source>
        <strain evidence="2 5">DSM 12027</strain>
    </source>
</reference>
<feature type="signal peptide" evidence="1">
    <location>
        <begin position="1"/>
        <end position="21"/>
    </location>
</feature>
<sequence>MFQTRSLSAALLGTLALAAVALPAATAQTVKGQSITVNPTAPAAVTGLTLIDADTNKPVPGFDPIQPGATLDLARLPARMNMRANVSGAVKSVWFGLDGNGNYRLQGGVPYSLCSDNGGDYEPCPAAVFAPGAHSLLATPFTAANGGGTAGLAASLTYTVVRSAAAQPTPAPALAVTSFTLINADTNQPVPGFDPIRPGARLRLSALPSRLNVRANVGSGVRSVRFAQKGSKDYLENEAPFALCGDSKDKSGKKGDYLNCGANRFAPGQHRLTATPFSKMFAGGTAGQALTLDFTVER</sequence>
<name>A0A5C4Y9H7_9DEIO</name>
<gene>
    <name evidence="3" type="ORF">FHR04_05415</name>
    <name evidence="2" type="ORF">HNQ04_001487</name>
</gene>
<evidence type="ECO:0000313" key="2">
    <source>
        <dbReference type="EMBL" id="MBB6016249.1"/>
    </source>
</evidence>
<dbReference type="Proteomes" id="UP000313988">
    <property type="component" value="Unassembled WGS sequence"/>
</dbReference>
<reference evidence="3 4" key="1">
    <citation type="submission" date="2019-06" db="EMBL/GenBank/DDBJ databases">
        <title>Genome sequence of Deinococcus radiopugnans ATCC 19172.</title>
        <authorList>
            <person name="Maclea K.S."/>
            <person name="Maynard C.R."/>
        </authorList>
    </citation>
    <scope>NUCLEOTIDE SEQUENCE [LARGE SCALE GENOMIC DNA]</scope>
    <source>
        <strain evidence="3 4">ATCC 19172</strain>
    </source>
</reference>
<evidence type="ECO:0000313" key="4">
    <source>
        <dbReference type="Proteomes" id="UP000313988"/>
    </source>
</evidence>
<dbReference type="AlphaFoldDB" id="A0A5C4Y9H7"/>
<dbReference type="OrthoDB" id="62232at2"/>
<keyword evidence="1" id="KW-0732">Signal</keyword>
<evidence type="ECO:0000313" key="5">
    <source>
        <dbReference type="Proteomes" id="UP000629870"/>
    </source>
</evidence>
<organism evidence="3 4">
    <name type="scientific">Deinococcus radiopugnans ATCC 19172</name>
    <dbReference type="NCBI Taxonomy" id="585398"/>
    <lineage>
        <taxon>Bacteria</taxon>
        <taxon>Thermotogati</taxon>
        <taxon>Deinococcota</taxon>
        <taxon>Deinococci</taxon>
        <taxon>Deinococcales</taxon>
        <taxon>Deinococcaceae</taxon>
        <taxon>Deinococcus</taxon>
    </lineage>
</organism>
<accession>A0A5C4Y9H7</accession>
<evidence type="ECO:0000313" key="3">
    <source>
        <dbReference type="EMBL" id="TNM72261.1"/>
    </source>
</evidence>
<comment type="caution">
    <text evidence="3">The sequence shown here is derived from an EMBL/GenBank/DDBJ whole genome shotgun (WGS) entry which is preliminary data.</text>
</comment>